<comment type="similarity">
    <text evidence="10">Belongs to the 'phage' integrase family. XerC subfamily.</text>
</comment>
<feature type="active site" evidence="10">
    <location>
        <position position="273"/>
    </location>
</feature>
<comment type="function">
    <text evidence="10">Site-specific tyrosine recombinase, which acts by catalyzing the cutting and rejoining of the recombining DNA molecules. The XerC-XerD complex is essential to convert dimers of the bacterial chromosome into monomers to permit their segregation at cell division. It also contributes to the segregational stability of plasmids.</text>
</comment>
<evidence type="ECO:0000256" key="1">
    <source>
        <dbReference type="ARBA" id="ARBA00004496"/>
    </source>
</evidence>
<dbReference type="NCBIfam" id="NF040815">
    <property type="entry name" value="recomb_XerA_Arch"/>
    <property type="match status" value="1"/>
</dbReference>
<dbReference type="InterPro" id="IPR013762">
    <property type="entry name" value="Integrase-like_cat_sf"/>
</dbReference>
<evidence type="ECO:0000313" key="13">
    <source>
        <dbReference type="EMBL" id="QCK14732.1"/>
    </source>
</evidence>
<dbReference type="OrthoDB" id="9801717at2"/>
<dbReference type="InterPro" id="IPR010998">
    <property type="entry name" value="Integrase_recombinase_N"/>
</dbReference>
<dbReference type="SUPFAM" id="SSF56349">
    <property type="entry name" value="DNA breaking-rejoining enzymes"/>
    <property type="match status" value="1"/>
</dbReference>
<feature type="active site" evidence="10">
    <location>
        <position position="171"/>
    </location>
</feature>
<evidence type="ECO:0000256" key="4">
    <source>
        <dbReference type="ARBA" id="ARBA00022618"/>
    </source>
</evidence>
<sequence>MNWGQLIKSFCTYLKLERGVAENTIQAYHRDVRNLSVFSQDRSLKVGDIKLKDLEEFTNELASLGYSPYSQARMISGIKSFFNFLIVEKILEIDPSQLLEVPRIPRKLPDVLEVHEIDEILNSIPLNTFDGARSRALIELLYGSGLRVSEAVGLKLSDIFMEPGFLRIIGKGNKERLVPLGSSAKKHIKIYIEEWRNELIDKNKVKIEAADALFLNQRGGKLSRISAFTKVRELAKNVGIKKVVSPHTFRHSFATHLIEGGADLRAVQEMLGHRSITTTEIYTHIDRDYLQQVINDFLPGRDK</sequence>
<keyword evidence="5 10" id="KW-0159">Chromosome partition</keyword>
<dbReference type="PANTHER" id="PTHR30349:SF81">
    <property type="entry name" value="TYROSINE RECOMBINASE XERC"/>
    <property type="match status" value="1"/>
</dbReference>
<dbReference type="Pfam" id="PF00589">
    <property type="entry name" value="Phage_integrase"/>
    <property type="match status" value="1"/>
</dbReference>
<dbReference type="PROSITE" id="PS51898">
    <property type="entry name" value="TYR_RECOMBINASE"/>
    <property type="match status" value="1"/>
</dbReference>
<dbReference type="EMBL" id="CP028923">
    <property type="protein sequence ID" value="QCK14732.1"/>
    <property type="molecule type" value="Genomic_DNA"/>
</dbReference>
<keyword evidence="14" id="KW-1185">Reference proteome</keyword>
<dbReference type="InterPro" id="IPR004107">
    <property type="entry name" value="Integrase_SAM-like_N"/>
</dbReference>
<dbReference type="GO" id="GO:0005737">
    <property type="term" value="C:cytoplasm"/>
    <property type="evidence" value="ECO:0007669"/>
    <property type="project" value="UniProtKB-SubCell"/>
</dbReference>
<comment type="similarity">
    <text evidence="2">Belongs to the 'phage' integrase family. XerD subfamily.</text>
</comment>
<dbReference type="Proteomes" id="UP000298616">
    <property type="component" value="Chromosome"/>
</dbReference>
<dbReference type="GO" id="GO:0006313">
    <property type="term" value="P:DNA transposition"/>
    <property type="evidence" value="ECO:0007669"/>
    <property type="project" value="UniProtKB-UniRule"/>
</dbReference>
<dbReference type="InterPro" id="IPR011010">
    <property type="entry name" value="DNA_brk_join_enz"/>
</dbReference>
<dbReference type="GO" id="GO:0009037">
    <property type="term" value="F:tyrosine-based site-specific recombinase activity"/>
    <property type="evidence" value="ECO:0007669"/>
    <property type="project" value="UniProtKB-UniRule"/>
</dbReference>
<evidence type="ECO:0000259" key="11">
    <source>
        <dbReference type="PROSITE" id="PS51898"/>
    </source>
</evidence>
<evidence type="ECO:0000256" key="7">
    <source>
        <dbReference type="ARBA" id="ARBA00023125"/>
    </source>
</evidence>
<keyword evidence="7 10" id="KW-0238">DNA-binding</keyword>
<dbReference type="RefSeq" id="WP_137090318.1">
    <property type="nucleotide sequence ID" value="NZ_CP028923.1"/>
</dbReference>
<evidence type="ECO:0000256" key="5">
    <source>
        <dbReference type="ARBA" id="ARBA00022829"/>
    </source>
</evidence>
<dbReference type="AlphaFoldDB" id="A0A4D7JPK4"/>
<dbReference type="InterPro" id="IPR050090">
    <property type="entry name" value="Tyrosine_recombinase_XerCD"/>
</dbReference>
<evidence type="ECO:0000259" key="12">
    <source>
        <dbReference type="PROSITE" id="PS51900"/>
    </source>
</evidence>
<protein>
    <recommendedName>
        <fullName evidence="10">Tyrosine recombinase XerC</fullName>
    </recommendedName>
</protein>
<evidence type="ECO:0000256" key="10">
    <source>
        <dbReference type="HAMAP-Rule" id="MF_01808"/>
    </source>
</evidence>
<keyword evidence="4 10" id="KW-0132">Cell division</keyword>
<dbReference type="GO" id="GO:0051301">
    <property type="term" value="P:cell division"/>
    <property type="evidence" value="ECO:0007669"/>
    <property type="project" value="UniProtKB-KW"/>
</dbReference>
<evidence type="ECO:0000256" key="3">
    <source>
        <dbReference type="ARBA" id="ARBA00022490"/>
    </source>
</evidence>
<dbReference type="InterPro" id="IPR002104">
    <property type="entry name" value="Integrase_catalytic"/>
</dbReference>
<keyword evidence="3 10" id="KW-0963">Cytoplasm</keyword>
<dbReference type="GO" id="GO:0003677">
    <property type="term" value="F:DNA binding"/>
    <property type="evidence" value="ECO:0007669"/>
    <property type="project" value="UniProtKB-UniRule"/>
</dbReference>
<dbReference type="InterPro" id="IPR011932">
    <property type="entry name" value="Recomb_XerD"/>
</dbReference>
<evidence type="ECO:0000256" key="9">
    <source>
        <dbReference type="ARBA" id="ARBA00023306"/>
    </source>
</evidence>
<dbReference type="HAMAP" id="MF_01808">
    <property type="entry name" value="Recomb_XerC_XerD"/>
    <property type="match status" value="1"/>
</dbReference>
<dbReference type="PROSITE" id="PS51900">
    <property type="entry name" value="CB"/>
    <property type="match status" value="1"/>
</dbReference>
<evidence type="ECO:0000256" key="8">
    <source>
        <dbReference type="ARBA" id="ARBA00023172"/>
    </source>
</evidence>
<dbReference type="KEGG" id="fpf:DCC35_08255"/>
<organism evidence="13 14">
    <name type="scientific">Mangrovivirga cuniculi</name>
    <dbReference type="NCBI Taxonomy" id="2715131"/>
    <lineage>
        <taxon>Bacteria</taxon>
        <taxon>Pseudomonadati</taxon>
        <taxon>Bacteroidota</taxon>
        <taxon>Cytophagia</taxon>
        <taxon>Cytophagales</taxon>
        <taxon>Mangrovivirgaceae</taxon>
        <taxon>Mangrovivirga</taxon>
    </lineage>
</organism>
<dbReference type="NCBIfam" id="NF001399">
    <property type="entry name" value="PRK00283.1"/>
    <property type="match status" value="1"/>
</dbReference>
<dbReference type="CDD" id="cd00798">
    <property type="entry name" value="INT_XerDC_C"/>
    <property type="match status" value="1"/>
</dbReference>
<gene>
    <name evidence="13" type="primary">xerD</name>
    <name evidence="10" type="synonym">xerC</name>
    <name evidence="13" type="ORF">DCC35_08255</name>
</gene>
<dbReference type="Pfam" id="PF02899">
    <property type="entry name" value="Phage_int_SAM_1"/>
    <property type="match status" value="1"/>
</dbReference>
<feature type="domain" description="Core-binding (CB)" evidence="12">
    <location>
        <begin position="1"/>
        <end position="86"/>
    </location>
</feature>
<feature type="active site" evidence="10">
    <location>
        <position position="247"/>
    </location>
</feature>
<comment type="subcellular location">
    <subcellularLocation>
        <location evidence="1 10">Cytoplasm</location>
    </subcellularLocation>
</comment>
<feature type="active site" description="O-(3'-phospho-DNA)-tyrosine intermediate" evidence="10">
    <location>
        <position position="282"/>
    </location>
</feature>
<accession>A0A4D7JPK4</accession>
<feature type="active site" evidence="10">
    <location>
        <position position="147"/>
    </location>
</feature>
<proteinExistence type="inferred from homology"/>
<dbReference type="GO" id="GO:0007059">
    <property type="term" value="P:chromosome segregation"/>
    <property type="evidence" value="ECO:0007669"/>
    <property type="project" value="UniProtKB-UniRule"/>
</dbReference>
<keyword evidence="9 10" id="KW-0131">Cell cycle</keyword>
<dbReference type="PANTHER" id="PTHR30349">
    <property type="entry name" value="PHAGE INTEGRASE-RELATED"/>
    <property type="match status" value="1"/>
</dbReference>
<dbReference type="Gene3D" id="1.10.443.10">
    <property type="entry name" value="Intergrase catalytic core"/>
    <property type="match status" value="1"/>
</dbReference>
<dbReference type="NCBIfam" id="TIGR02225">
    <property type="entry name" value="recomb_XerD"/>
    <property type="match status" value="1"/>
</dbReference>
<evidence type="ECO:0000256" key="2">
    <source>
        <dbReference type="ARBA" id="ARBA00010450"/>
    </source>
</evidence>
<name>A0A4D7JPK4_9BACT</name>
<feature type="domain" description="Tyr recombinase" evidence="11">
    <location>
        <begin position="107"/>
        <end position="295"/>
    </location>
</feature>
<dbReference type="InterPro" id="IPR023009">
    <property type="entry name" value="Tyrosine_recombinase_XerC/XerD"/>
</dbReference>
<reference evidence="13 14" key="1">
    <citation type="submission" date="2018-04" db="EMBL/GenBank/DDBJ databases">
        <title>Complete genome uncultured novel isolate.</title>
        <authorList>
            <person name="Merlino G."/>
        </authorList>
    </citation>
    <scope>NUCLEOTIDE SEQUENCE [LARGE SCALE GENOMIC DNA]</scope>
    <source>
        <strain evidence="14">R1DC9</strain>
    </source>
</reference>
<keyword evidence="6 10" id="KW-0229">DNA integration</keyword>
<comment type="subunit">
    <text evidence="10">Forms a cyclic heterotetrameric complex composed of two molecules of XerC and two molecules of XerD.</text>
</comment>
<dbReference type="InterPro" id="IPR044068">
    <property type="entry name" value="CB"/>
</dbReference>
<dbReference type="Gene3D" id="1.10.150.130">
    <property type="match status" value="1"/>
</dbReference>
<evidence type="ECO:0000256" key="6">
    <source>
        <dbReference type="ARBA" id="ARBA00022908"/>
    </source>
</evidence>
<keyword evidence="8 10" id="KW-0233">DNA recombination</keyword>
<evidence type="ECO:0000313" key="14">
    <source>
        <dbReference type="Proteomes" id="UP000298616"/>
    </source>
</evidence>
<feature type="active site" evidence="10">
    <location>
        <position position="250"/>
    </location>
</feature>